<dbReference type="RefSeq" id="WP_239126178.1">
    <property type="nucleotide sequence ID" value="NZ_BONF01000044.1"/>
</dbReference>
<dbReference type="InterPro" id="IPR016181">
    <property type="entry name" value="Acyl_CoA_acyltransferase"/>
</dbReference>
<proteinExistence type="predicted"/>
<dbReference type="InterPro" id="IPR000182">
    <property type="entry name" value="GNAT_dom"/>
</dbReference>
<gene>
    <name evidence="5" type="ORF">Cba03nite_65410</name>
</gene>
<dbReference type="EMBL" id="BONF01000044">
    <property type="protein sequence ID" value="GIF85192.1"/>
    <property type="molecule type" value="Genomic_DNA"/>
</dbReference>
<protein>
    <submittedName>
        <fullName evidence="5">N-acetyltransferase</fullName>
    </submittedName>
</protein>
<dbReference type="Proteomes" id="UP000601223">
    <property type="component" value="Unassembled WGS sequence"/>
</dbReference>
<organism evidence="5 6">
    <name type="scientific">Catellatospora bangladeshensis</name>
    <dbReference type="NCBI Taxonomy" id="310355"/>
    <lineage>
        <taxon>Bacteria</taxon>
        <taxon>Bacillati</taxon>
        <taxon>Actinomycetota</taxon>
        <taxon>Actinomycetes</taxon>
        <taxon>Micromonosporales</taxon>
        <taxon>Micromonosporaceae</taxon>
        <taxon>Catellatospora</taxon>
    </lineage>
</organism>
<feature type="region of interest" description="Disordered" evidence="3">
    <location>
        <begin position="165"/>
        <end position="200"/>
    </location>
</feature>
<evidence type="ECO:0000256" key="2">
    <source>
        <dbReference type="ARBA" id="ARBA00023315"/>
    </source>
</evidence>
<dbReference type="InterPro" id="IPR050832">
    <property type="entry name" value="Bact_Acetyltransf"/>
</dbReference>
<dbReference type="PANTHER" id="PTHR43877:SF2">
    <property type="entry name" value="AMINOALKYLPHOSPHONATE N-ACETYLTRANSFERASE-RELATED"/>
    <property type="match status" value="1"/>
</dbReference>
<dbReference type="AlphaFoldDB" id="A0A8J3JQQ8"/>
<keyword evidence="2" id="KW-0012">Acyltransferase</keyword>
<keyword evidence="6" id="KW-1185">Reference proteome</keyword>
<keyword evidence="1" id="KW-0808">Transferase</keyword>
<accession>A0A8J3JQQ8</accession>
<reference evidence="5 6" key="1">
    <citation type="submission" date="2021-01" db="EMBL/GenBank/DDBJ databases">
        <title>Whole genome shotgun sequence of Catellatospora bangladeshensis NBRC 107357.</title>
        <authorList>
            <person name="Komaki H."/>
            <person name="Tamura T."/>
        </authorList>
    </citation>
    <scope>NUCLEOTIDE SEQUENCE [LARGE SCALE GENOMIC DNA]</scope>
    <source>
        <strain evidence="5 6">NBRC 107357</strain>
    </source>
</reference>
<dbReference type="CDD" id="cd04301">
    <property type="entry name" value="NAT_SF"/>
    <property type="match status" value="1"/>
</dbReference>
<evidence type="ECO:0000313" key="5">
    <source>
        <dbReference type="EMBL" id="GIF85192.1"/>
    </source>
</evidence>
<dbReference type="GO" id="GO:0016747">
    <property type="term" value="F:acyltransferase activity, transferring groups other than amino-acyl groups"/>
    <property type="evidence" value="ECO:0007669"/>
    <property type="project" value="InterPro"/>
</dbReference>
<evidence type="ECO:0000256" key="3">
    <source>
        <dbReference type="SAM" id="MobiDB-lite"/>
    </source>
</evidence>
<dbReference type="PANTHER" id="PTHR43877">
    <property type="entry name" value="AMINOALKYLPHOSPHONATE N-ACETYLTRANSFERASE-RELATED-RELATED"/>
    <property type="match status" value="1"/>
</dbReference>
<evidence type="ECO:0000256" key="1">
    <source>
        <dbReference type="ARBA" id="ARBA00022679"/>
    </source>
</evidence>
<evidence type="ECO:0000259" key="4">
    <source>
        <dbReference type="PROSITE" id="PS51186"/>
    </source>
</evidence>
<name>A0A8J3JQQ8_9ACTN</name>
<evidence type="ECO:0000313" key="6">
    <source>
        <dbReference type="Proteomes" id="UP000601223"/>
    </source>
</evidence>
<comment type="caution">
    <text evidence="5">The sequence shown here is derived from an EMBL/GenBank/DDBJ whole genome shotgun (WGS) entry which is preliminary data.</text>
</comment>
<dbReference type="Pfam" id="PF00583">
    <property type="entry name" value="Acetyltransf_1"/>
    <property type="match status" value="1"/>
</dbReference>
<dbReference type="SUPFAM" id="SSF55729">
    <property type="entry name" value="Acyl-CoA N-acyltransferases (Nat)"/>
    <property type="match status" value="1"/>
</dbReference>
<dbReference type="PROSITE" id="PS51186">
    <property type="entry name" value="GNAT"/>
    <property type="match status" value="1"/>
</dbReference>
<feature type="compositionally biased region" description="Pro residues" evidence="3">
    <location>
        <begin position="177"/>
        <end position="187"/>
    </location>
</feature>
<dbReference type="Gene3D" id="3.40.630.30">
    <property type="match status" value="1"/>
</dbReference>
<sequence>MPTTVSIALTPPQDDAARAAIRDYLTDIVGRYYGRSATPAEIETVLADAAPDDAFLEPPHGLFWLARDGDTILGCAGLRFTGDGIGLVTRVWTAPAARRRGIASSLLTTLEAAARGHGLTLLRLDTRSDLVEARALYARHGFTEIPAFNDDPYADHWFAKDLTEGPWTARTARERPPSSPLTRPTPAPAGGARSPSRGER</sequence>
<feature type="domain" description="N-acetyltransferase" evidence="4">
    <location>
        <begin position="19"/>
        <end position="163"/>
    </location>
</feature>